<reference evidence="4" key="1">
    <citation type="submission" date="2022-11" db="UniProtKB">
        <authorList>
            <consortium name="WormBaseParasite"/>
        </authorList>
    </citation>
    <scope>IDENTIFICATION</scope>
</reference>
<keyword evidence="2" id="KW-0812">Transmembrane</keyword>
<evidence type="ECO:0000313" key="3">
    <source>
        <dbReference type="Proteomes" id="UP000887540"/>
    </source>
</evidence>
<dbReference type="Proteomes" id="UP000887540">
    <property type="component" value="Unplaced"/>
</dbReference>
<protein>
    <submittedName>
        <fullName evidence="4">Uncharacterized protein</fullName>
    </submittedName>
</protein>
<accession>A0A914CY33</accession>
<keyword evidence="2" id="KW-1133">Transmembrane helix</keyword>
<dbReference type="AlphaFoldDB" id="A0A914CY33"/>
<evidence type="ECO:0000256" key="2">
    <source>
        <dbReference type="SAM" id="Phobius"/>
    </source>
</evidence>
<organism evidence="3 4">
    <name type="scientific">Acrobeloides nanus</name>
    <dbReference type="NCBI Taxonomy" id="290746"/>
    <lineage>
        <taxon>Eukaryota</taxon>
        <taxon>Metazoa</taxon>
        <taxon>Ecdysozoa</taxon>
        <taxon>Nematoda</taxon>
        <taxon>Chromadorea</taxon>
        <taxon>Rhabditida</taxon>
        <taxon>Tylenchina</taxon>
        <taxon>Cephalobomorpha</taxon>
        <taxon>Cephaloboidea</taxon>
        <taxon>Cephalobidae</taxon>
        <taxon>Acrobeloides</taxon>
    </lineage>
</organism>
<feature type="region of interest" description="Disordered" evidence="1">
    <location>
        <begin position="134"/>
        <end position="177"/>
    </location>
</feature>
<keyword evidence="2" id="KW-0472">Membrane</keyword>
<feature type="transmembrane region" description="Helical" evidence="2">
    <location>
        <begin position="271"/>
        <end position="292"/>
    </location>
</feature>
<evidence type="ECO:0000313" key="4">
    <source>
        <dbReference type="WBParaSite" id="ACRNAN_scaffold16172.g25003.t1"/>
    </source>
</evidence>
<evidence type="ECO:0000256" key="1">
    <source>
        <dbReference type="SAM" id="MobiDB-lite"/>
    </source>
</evidence>
<proteinExistence type="predicted"/>
<dbReference type="WBParaSite" id="ACRNAN_scaffold16172.g25003.t1">
    <property type="protein sequence ID" value="ACRNAN_scaffold16172.g25003.t1"/>
    <property type="gene ID" value="ACRNAN_scaffold16172.g25003"/>
</dbReference>
<name>A0A914CY33_9BILA</name>
<keyword evidence="3" id="KW-1185">Reference proteome</keyword>
<sequence>MSRTTFVYNRGEKRMASERFDDSSIKSPLVYRTNNYKPLVELSTPAKNLRPRPNNRGLNSTQGLNVTLLTSTPLRANNPELEERVVQERCESLPVRDEIDRDVEEVYRNVICQTRVDLDSTRRIDRLFSEDPFDKEKRRRSRSGTRKSTPSFPTKKNIMAMRDRENDQAGPSLDLSTAYNRSTRFNGAIDLDTATRNEIRNSAVVATQSFSSIKRTNNGSNLNFSLYESGFQDLDETFLSSAIPLRASTPIPPMKQAAADQKPIEQPNRGFLWYFILGLIYTAIIIVLLEYLEVPNRVKNLDILNNFYYI</sequence>